<sequence>MVAEVGADSKRIKAQVKRRQIDRTPVQKERLSIGIRIICHRLWDKINLQKRSFSPP</sequence>
<evidence type="ECO:0000313" key="1">
    <source>
        <dbReference type="EMBL" id="KUG18048.1"/>
    </source>
</evidence>
<dbReference type="EMBL" id="LNQE01001404">
    <property type="protein sequence ID" value="KUG18048.1"/>
    <property type="molecule type" value="Genomic_DNA"/>
</dbReference>
<proteinExistence type="predicted"/>
<name>A0A0W8FB02_9ZZZZ</name>
<reference evidence="1" key="1">
    <citation type="journal article" date="2015" name="Proc. Natl. Acad. Sci. U.S.A.">
        <title>Networks of energetic and metabolic interactions define dynamics in microbial communities.</title>
        <authorList>
            <person name="Embree M."/>
            <person name="Liu J.K."/>
            <person name="Al-Bassam M.M."/>
            <person name="Zengler K."/>
        </authorList>
    </citation>
    <scope>NUCLEOTIDE SEQUENCE</scope>
</reference>
<dbReference type="AlphaFoldDB" id="A0A0W8FB02"/>
<protein>
    <submittedName>
        <fullName evidence="1">Uncharacterized protein</fullName>
    </submittedName>
</protein>
<gene>
    <name evidence="1" type="ORF">ASZ90_012232</name>
</gene>
<comment type="caution">
    <text evidence="1">The sequence shown here is derived from an EMBL/GenBank/DDBJ whole genome shotgun (WGS) entry which is preliminary data.</text>
</comment>
<accession>A0A0W8FB02</accession>
<organism evidence="1">
    <name type="scientific">hydrocarbon metagenome</name>
    <dbReference type="NCBI Taxonomy" id="938273"/>
    <lineage>
        <taxon>unclassified sequences</taxon>
        <taxon>metagenomes</taxon>
        <taxon>ecological metagenomes</taxon>
    </lineage>
</organism>